<dbReference type="InterPro" id="IPR000326">
    <property type="entry name" value="PAP2/HPO"/>
</dbReference>
<sequence>MRERSALHRFVDALARRVGPNASMWMLLGVGAALVVGFSWAGGEVYESVVEHDALGALDKPVLDFAITLRTPWADAAATAFTEVGGTVIAPIVAAVAMIILAVWMRHWLPLVLIPAAGIGALLVTVFGKQVTDRARPPLDLAVPPYEHSPSFPSGHTLNATVLAGIVVYLICLQVHHAWVRAVAIGLGGLYALAIGLSRVFLGHHWLTDVVAAWFLGCAWLTIVVMAHQFFHLVRQSRDAAARAAGAHDGGAGLPPSASSQQG</sequence>
<proteinExistence type="predicted"/>
<dbReference type="EMBL" id="CP163302">
    <property type="protein sequence ID" value="XDP46046.1"/>
    <property type="molecule type" value="Genomic_DNA"/>
</dbReference>
<evidence type="ECO:0000259" key="2">
    <source>
        <dbReference type="SMART" id="SM00014"/>
    </source>
</evidence>
<feature type="transmembrane region" description="Helical" evidence="1">
    <location>
        <begin position="111"/>
        <end position="132"/>
    </location>
</feature>
<dbReference type="RefSeq" id="WP_369046439.1">
    <property type="nucleotide sequence ID" value="NZ_CP163302.1"/>
</dbReference>
<name>A0AB39L4W8_9MICC</name>
<accession>A0AB39L4W8</accession>
<dbReference type="InterPro" id="IPR036938">
    <property type="entry name" value="PAP2/HPO_sf"/>
</dbReference>
<reference evidence="3" key="1">
    <citation type="submission" date="2024-07" db="EMBL/GenBank/DDBJ databases">
        <authorList>
            <person name="fu j."/>
        </authorList>
    </citation>
    <scope>NUCLEOTIDE SEQUENCE</scope>
    <source>
        <strain evidence="3">P10A9</strain>
    </source>
</reference>
<dbReference type="CDD" id="cd03392">
    <property type="entry name" value="PAP2_like_2"/>
    <property type="match status" value="1"/>
</dbReference>
<organism evidence="3">
    <name type="scientific">Sinomonas puerhi</name>
    <dbReference type="NCBI Taxonomy" id="3238584"/>
    <lineage>
        <taxon>Bacteria</taxon>
        <taxon>Bacillati</taxon>
        <taxon>Actinomycetota</taxon>
        <taxon>Actinomycetes</taxon>
        <taxon>Micrococcales</taxon>
        <taxon>Micrococcaceae</taxon>
        <taxon>Sinomonas</taxon>
    </lineage>
</organism>
<feature type="transmembrane region" description="Helical" evidence="1">
    <location>
        <begin position="213"/>
        <end position="234"/>
    </location>
</feature>
<dbReference type="PANTHER" id="PTHR14969:SF13">
    <property type="entry name" value="AT30094P"/>
    <property type="match status" value="1"/>
</dbReference>
<evidence type="ECO:0000256" key="1">
    <source>
        <dbReference type="SAM" id="Phobius"/>
    </source>
</evidence>
<dbReference type="AlphaFoldDB" id="A0AB39L4W8"/>
<dbReference type="Gene3D" id="1.20.144.10">
    <property type="entry name" value="Phosphatidic acid phosphatase type 2/haloperoxidase"/>
    <property type="match status" value="1"/>
</dbReference>
<dbReference type="KEGG" id="spue:AB5L97_03225"/>
<feature type="domain" description="Phosphatidic acid phosphatase type 2/haloperoxidase" evidence="2">
    <location>
        <begin position="109"/>
        <end position="225"/>
    </location>
</feature>
<feature type="transmembrane region" description="Helical" evidence="1">
    <location>
        <begin position="179"/>
        <end position="201"/>
    </location>
</feature>
<keyword evidence="1" id="KW-0472">Membrane</keyword>
<dbReference type="SMART" id="SM00014">
    <property type="entry name" value="acidPPc"/>
    <property type="match status" value="1"/>
</dbReference>
<evidence type="ECO:0000313" key="3">
    <source>
        <dbReference type="EMBL" id="XDP46046.1"/>
    </source>
</evidence>
<protein>
    <submittedName>
        <fullName evidence="3">Phosphatase PAP2 family protein</fullName>
    </submittedName>
</protein>
<feature type="transmembrane region" description="Helical" evidence="1">
    <location>
        <begin position="152"/>
        <end position="172"/>
    </location>
</feature>
<dbReference type="Pfam" id="PF01569">
    <property type="entry name" value="PAP2"/>
    <property type="match status" value="1"/>
</dbReference>
<dbReference type="PANTHER" id="PTHR14969">
    <property type="entry name" value="SPHINGOSINE-1-PHOSPHATE PHOSPHOHYDROLASE"/>
    <property type="match status" value="1"/>
</dbReference>
<keyword evidence="1" id="KW-0812">Transmembrane</keyword>
<feature type="transmembrane region" description="Helical" evidence="1">
    <location>
        <begin position="21"/>
        <end position="41"/>
    </location>
</feature>
<keyword evidence="1" id="KW-1133">Transmembrane helix</keyword>
<gene>
    <name evidence="3" type="ORF">AB5L97_03225</name>
</gene>
<dbReference type="SUPFAM" id="SSF48317">
    <property type="entry name" value="Acid phosphatase/Vanadium-dependent haloperoxidase"/>
    <property type="match status" value="1"/>
</dbReference>
<feature type="transmembrane region" description="Helical" evidence="1">
    <location>
        <begin position="84"/>
        <end position="104"/>
    </location>
</feature>